<protein>
    <submittedName>
        <fullName evidence="1">Uncharacterized protein</fullName>
    </submittedName>
</protein>
<proteinExistence type="predicted"/>
<reference evidence="1" key="1">
    <citation type="journal article" date="2020" name="Nature">
        <title>Giant virus diversity and host interactions through global metagenomics.</title>
        <authorList>
            <person name="Schulz F."/>
            <person name="Roux S."/>
            <person name="Paez-Espino D."/>
            <person name="Jungbluth S."/>
            <person name="Walsh D.A."/>
            <person name="Denef V.J."/>
            <person name="McMahon K.D."/>
            <person name="Konstantinidis K.T."/>
            <person name="Eloe-Fadrosh E.A."/>
            <person name="Kyrpides N.C."/>
            <person name="Woyke T."/>
        </authorList>
    </citation>
    <scope>NUCLEOTIDE SEQUENCE</scope>
    <source>
        <strain evidence="1">GVMAG-M-3300025138-11</strain>
    </source>
</reference>
<evidence type="ECO:0000313" key="1">
    <source>
        <dbReference type="EMBL" id="QHT97308.1"/>
    </source>
</evidence>
<accession>A0A6C0IVM9</accession>
<dbReference type="EMBL" id="MN740274">
    <property type="protein sequence ID" value="QHT97308.1"/>
    <property type="molecule type" value="Genomic_DNA"/>
</dbReference>
<sequence>MSGVVNNLFNLENSLVRSENKRTKIGYGIRYLDLKSKGTYAEYGATGGFKKESVKQYTRTFEKSTTAPFYSFDIKITNAITLSYEKIPGSAELGSGTNEVTGATAALKERSGKAEIDGPRTLTLNFNVGNNSSQKVLNNMSSRLFEELSQGMYVKIGKTSMDVDITRTDTNTDGRPEFTGFDISGMTTGLGFHREFGNRWTMNLDVTRTNLPVNRLLRIEGPAADRVDGNITLWTTAFALTVSLF</sequence>
<organism evidence="1">
    <name type="scientific">viral metagenome</name>
    <dbReference type="NCBI Taxonomy" id="1070528"/>
    <lineage>
        <taxon>unclassified sequences</taxon>
        <taxon>metagenomes</taxon>
        <taxon>organismal metagenomes</taxon>
    </lineage>
</organism>
<name>A0A6C0IVM9_9ZZZZ</name>
<dbReference type="AlphaFoldDB" id="A0A6C0IVM9"/>